<organism evidence="1">
    <name type="scientific">Rhizophora mucronata</name>
    <name type="common">Asiatic mangrove</name>
    <dbReference type="NCBI Taxonomy" id="61149"/>
    <lineage>
        <taxon>Eukaryota</taxon>
        <taxon>Viridiplantae</taxon>
        <taxon>Streptophyta</taxon>
        <taxon>Embryophyta</taxon>
        <taxon>Tracheophyta</taxon>
        <taxon>Spermatophyta</taxon>
        <taxon>Magnoliopsida</taxon>
        <taxon>eudicotyledons</taxon>
        <taxon>Gunneridae</taxon>
        <taxon>Pentapetalae</taxon>
        <taxon>rosids</taxon>
        <taxon>fabids</taxon>
        <taxon>Malpighiales</taxon>
        <taxon>Rhizophoraceae</taxon>
        <taxon>Rhizophora</taxon>
    </lineage>
</organism>
<protein>
    <submittedName>
        <fullName evidence="1">Uncharacterized protein</fullName>
    </submittedName>
</protein>
<evidence type="ECO:0000313" key="1">
    <source>
        <dbReference type="EMBL" id="MBX34956.1"/>
    </source>
</evidence>
<accession>A0A2P2MXM5</accession>
<proteinExistence type="predicted"/>
<sequence>MQKARGEAHGGIQTVEKVKNLSISGYLPLIKSVNEEQNASKQVQFHRPF</sequence>
<name>A0A2P2MXM5_RHIMU</name>
<reference evidence="1" key="1">
    <citation type="submission" date="2018-02" db="EMBL/GenBank/DDBJ databases">
        <title>Rhizophora mucronata_Transcriptome.</title>
        <authorList>
            <person name="Meera S.P."/>
            <person name="Sreeshan A."/>
            <person name="Augustine A."/>
        </authorList>
    </citation>
    <scope>NUCLEOTIDE SEQUENCE</scope>
    <source>
        <tissue evidence="1">Leaf</tissue>
    </source>
</reference>
<dbReference type="AlphaFoldDB" id="A0A2P2MXM5"/>
<dbReference type="EMBL" id="GGEC01054472">
    <property type="protein sequence ID" value="MBX34956.1"/>
    <property type="molecule type" value="Transcribed_RNA"/>
</dbReference>